<proteinExistence type="predicted"/>
<sequence length="203" mass="21660">MTQTAPFEIIAAPYTVYFAATGTSFPEVDDTAVTGFTKIGTAGDRNYSEDGVVIVHEQTVELFRMLGGTGPRKAVRTEEGLMVRFTLHDMTPEEYNVALNNNAETTVAAASGTPGHKDIKLYQDIDVVLMALLARGNVSSEGAGWLTQYQIPVCFQSASPDPTFVKGAPAGLALEFTALEDPDAATANARFGKLVTQHATQLA</sequence>
<name>A0A0F9KR79_9ZZZZ</name>
<protein>
    <submittedName>
        <fullName evidence="1">Uncharacterized protein</fullName>
    </submittedName>
</protein>
<dbReference type="AlphaFoldDB" id="A0A0F9KR79"/>
<accession>A0A0F9KR79</accession>
<reference evidence="1" key="1">
    <citation type="journal article" date="2015" name="Nature">
        <title>Complex archaea that bridge the gap between prokaryotes and eukaryotes.</title>
        <authorList>
            <person name="Spang A."/>
            <person name="Saw J.H."/>
            <person name="Jorgensen S.L."/>
            <person name="Zaremba-Niedzwiedzka K."/>
            <person name="Martijn J."/>
            <person name="Lind A.E."/>
            <person name="van Eijk R."/>
            <person name="Schleper C."/>
            <person name="Guy L."/>
            <person name="Ettema T.J."/>
        </authorList>
    </citation>
    <scope>NUCLEOTIDE SEQUENCE</scope>
</reference>
<comment type="caution">
    <text evidence="1">The sequence shown here is derived from an EMBL/GenBank/DDBJ whole genome shotgun (WGS) entry which is preliminary data.</text>
</comment>
<gene>
    <name evidence="1" type="ORF">LCGC14_1296250</name>
</gene>
<dbReference type="EMBL" id="LAZR01007520">
    <property type="protein sequence ID" value="KKM84734.1"/>
    <property type="molecule type" value="Genomic_DNA"/>
</dbReference>
<organism evidence="1">
    <name type="scientific">marine sediment metagenome</name>
    <dbReference type="NCBI Taxonomy" id="412755"/>
    <lineage>
        <taxon>unclassified sequences</taxon>
        <taxon>metagenomes</taxon>
        <taxon>ecological metagenomes</taxon>
    </lineage>
</organism>
<evidence type="ECO:0000313" key="1">
    <source>
        <dbReference type="EMBL" id="KKM84734.1"/>
    </source>
</evidence>